<dbReference type="EMBL" id="ACKZ01000019">
    <property type="protein sequence ID" value="EEW37235.1"/>
    <property type="molecule type" value="Genomic_DNA"/>
</dbReference>
<keyword evidence="4 5" id="KW-0472">Membrane</keyword>
<gene>
    <name evidence="7" type="ORF">HMPREF0444_1022</name>
</gene>
<feature type="transmembrane region" description="Helical" evidence="5">
    <location>
        <begin position="199"/>
        <end position="222"/>
    </location>
</feature>
<proteinExistence type="predicted"/>
<evidence type="ECO:0000256" key="2">
    <source>
        <dbReference type="ARBA" id="ARBA00022692"/>
    </source>
</evidence>
<dbReference type="RefSeq" id="WP_005607121.1">
    <property type="nucleotide sequence ID" value="NZ_CP102283.1"/>
</dbReference>
<evidence type="ECO:0000256" key="5">
    <source>
        <dbReference type="SAM" id="Phobius"/>
    </source>
</evidence>
<dbReference type="PANTHER" id="PTHR43027:SF1">
    <property type="entry name" value="DOXORUBICIN RESISTANCE ABC TRANSPORTER PERMEASE PROTEIN DRRC-RELATED"/>
    <property type="match status" value="1"/>
</dbReference>
<organism evidence="7 8">
    <name type="scientific">Granulicatella adiacens ATCC 49175</name>
    <dbReference type="NCBI Taxonomy" id="638301"/>
    <lineage>
        <taxon>Bacteria</taxon>
        <taxon>Bacillati</taxon>
        <taxon>Bacillota</taxon>
        <taxon>Bacilli</taxon>
        <taxon>Lactobacillales</taxon>
        <taxon>Carnobacteriaceae</taxon>
        <taxon>Granulicatella</taxon>
    </lineage>
</organism>
<dbReference type="HOGENOM" id="CLU_055441_0_0_9"/>
<feature type="transmembrane region" description="Helical" evidence="5">
    <location>
        <begin position="155"/>
        <end position="178"/>
    </location>
</feature>
<sequence>MKTFLKLFTYLSKDALKDFSFSFWVLLYPIILVSLYFVSFSGIMNQDMGTVRVAMTTNNPYHYVFEQAGDYFEIIDVDSQEAGKELVTDDKADGFVDNNLDVVVSKSSGVPQSVLKNVVTQIKQVQSLGQGAASIDFNKSWVTQATSDVSQGTMLFYSALASFTMYSVFSGVVCAAYLNGNVSPIGRRIMGSPFSKGKLIINCFLIGLLLNITSNAILLIYMTQVLKIDLFADWGGSLLLMLMGNVFGISAGLLIGTNQKLTMQGRIIFSLMLNLVLSALAGMMGTAMKGFANTFMPGFNQFNPVALMVTGFYQLNRLVGSAHLGRTYLLLGIYTLALLGCALWRLRRTRYDSL</sequence>
<evidence type="ECO:0000313" key="7">
    <source>
        <dbReference type="EMBL" id="EEW37235.1"/>
    </source>
</evidence>
<dbReference type="InterPro" id="IPR013525">
    <property type="entry name" value="ABC2_TM"/>
</dbReference>
<dbReference type="AlphaFoldDB" id="C8NGH7"/>
<dbReference type="InterPro" id="IPR052902">
    <property type="entry name" value="ABC-2_transporter"/>
</dbReference>
<feature type="transmembrane region" description="Helical" evidence="5">
    <location>
        <begin position="21"/>
        <end position="43"/>
    </location>
</feature>
<feature type="transmembrane region" description="Helical" evidence="5">
    <location>
        <begin position="267"/>
        <end position="288"/>
    </location>
</feature>
<feature type="transmembrane region" description="Helical" evidence="5">
    <location>
        <begin position="234"/>
        <end position="255"/>
    </location>
</feature>
<evidence type="ECO:0000256" key="1">
    <source>
        <dbReference type="ARBA" id="ARBA00004141"/>
    </source>
</evidence>
<keyword evidence="8" id="KW-1185">Reference proteome</keyword>
<keyword evidence="3 5" id="KW-1133">Transmembrane helix</keyword>
<comment type="subcellular location">
    <subcellularLocation>
        <location evidence="1">Membrane</location>
        <topology evidence="1">Multi-pass membrane protein</topology>
    </subcellularLocation>
</comment>
<dbReference type="Proteomes" id="UP000005926">
    <property type="component" value="Unassembled WGS sequence"/>
</dbReference>
<feature type="transmembrane region" description="Helical" evidence="5">
    <location>
        <begin position="327"/>
        <end position="346"/>
    </location>
</feature>
<dbReference type="GO" id="GO:0140359">
    <property type="term" value="F:ABC-type transporter activity"/>
    <property type="evidence" value="ECO:0007669"/>
    <property type="project" value="InterPro"/>
</dbReference>
<dbReference type="eggNOG" id="COG0842">
    <property type="taxonomic scope" value="Bacteria"/>
</dbReference>
<dbReference type="STRING" id="638301.HMPREF0444_1022"/>
<dbReference type="GO" id="GO:0016020">
    <property type="term" value="C:membrane"/>
    <property type="evidence" value="ECO:0007669"/>
    <property type="project" value="UniProtKB-SubCell"/>
</dbReference>
<reference evidence="7 8" key="1">
    <citation type="submission" date="2009-08" db="EMBL/GenBank/DDBJ databases">
        <authorList>
            <person name="Muzny D."/>
            <person name="Qin X."/>
            <person name="Deng J."/>
            <person name="Jiang H."/>
            <person name="Liu Y."/>
            <person name="Qu J."/>
            <person name="Song X.-Z."/>
            <person name="Zhang L."/>
            <person name="Thornton R."/>
            <person name="Coyle M."/>
            <person name="Francisco L."/>
            <person name="Jackson L."/>
            <person name="Javaid M."/>
            <person name="Korchina V."/>
            <person name="Kovar C."/>
            <person name="Mata R."/>
            <person name="Mathew T."/>
            <person name="Ngo R."/>
            <person name="Nguyen L."/>
            <person name="Nguyen N."/>
            <person name="Okwuonu G."/>
            <person name="Ongeri F."/>
            <person name="Pham C."/>
            <person name="Simmons D."/>
            <person name="Wilczek-Boney K."/>
            <person name="Hale W."/>
            <person name="Jakkamsetti A."/>
            <person name="Pham P."/>
            <person name="Ruth R."/>
            <person name="San Lucas F."/>
            <person name="Warren J."/>
            <person name="Zhang J."/>
            <person name="Zhao Z."/>
            <person name="Zhou C."/>
            <person name="Zhu D."/>
            <person name="Lee S."/>
            <person name="Bess C."/>
            <person name="Blankenburg K."/>
            <person name="Forbes L."/>
            <person name="Fu Q."/>
            <person name="Gubbala S."/>
            <person name="Hirani K."/>
            <person name="Jayaseelan J.C."/>
            <person name="Lara F."/>
            <person name="Munidasa M."/>
            <person name="Palculict T."/>
            <person name="Patil S."/>
            <person name="Pu L.-L."/>
            <person name="Saada N."/>
            <person name="Tang L."/>
            <person name="Weissenberger G."/>
            <person name="Zhu Y."/>
            <person name="Hemphill L."/>
            <person name="Shang Y."/>
            <person name="Youmans B."/>
            <person name="Ayvaz T."/>
            <person name="Ross M."/>
            <person name="Santibanez J."/>
            <person name="Aqrawi P."/>
            <person name="Gross S."/>
            <person name="Joshi V."/>
            <person name="Fowler G."/>
            <person name="Nazareth L."/>
            <person name="Reid J."/>
            <person name="Worley K."/>
            <person name="Petrosino J."/>
            <person name="Highlander S."/>
            <person name="Gibbs R."/>
        </authorList>
    </citation>
    <scope>NUCLEOTIDE SEQUENCE [LARGE SCALE GENOMIC DNA]</scope>
    <source>
        <strain evidence="7 8">ATCC 49175</strain>
    </source>
</reference>
<feature type="domain" description="ABC-2 type transporter transmembrane" evidence="6">
    <location>
        <begin position="20"/>
        <end position="343"/>
    </location>
</feature>
<name>C8NGH7_9LACT</name>
<evidence type="ECO:0000313" key="8">
    <source>
        <dbReference type="Proteomes" id="UP000005926"/>
    </source>
</evidence>
<dbReference type="GeneID" id="78411776"/>
<evidence type="ECO:0000259" key="6">
    <source>
        <dbReference type="Pfam" id="PF12698"/>
    </source>
</evidence>
<keyword evidence="2 5" id="KW-0812">Transmembrane</keyword>
<dbReference type="PANTHER" id="PTHR43027">
    <property type="entry name" value="DOXORUBICIN RESISTANCE ABC TRANSPORTER PERMEASE PROTEIN DRRC-RELATED"/>
    <property type="match status" value="1"/>
</dbReference>
<evidence type="ECO:0000256" key="3">
    <source>
        <dbReference type="ARBA" id="ARBA00022989"/>
    </source>
</evidence>
<protein>
    <recommendedName>
        <fullName evidence="6">ABC-2 type transporter transmembrane domain-containing protein</fullName>
    </recommendedName>
</protein>
<comment type="caution">
    <text evidence="7">The sequence shown here is derived from an EMBL/GenBank/DDBJ whole genome shotgun (WGS) entry which is preliminary data.</text>
</comment>
<accession>C8NGH7</accession>
<evidence type="ECO:0000256" key="4">
    <source>
        <dbReference type="ARBA" id="ARBA00023136"/>
    </source>
</evidence>
<dbReference type="Pfam" id="PF12698">
    <property type="entry name" value="ABC2_membrane_3"/>
    <property type="match status" value="1"/>
</dbReference>